<evidence type="ECO:0000313" key="2">
    <source>
        <dbReference type="Proteomes" id="UP001321473"/>
    </source>
</evidence>
<dbReference type="InterPro" id="IPR024079">
    <property type="entry name" value="MetalloPept_cat_dom_sf"/>
</dbReference>
<dbReference type="GO" id="GO:0006508">
    <property type="term" value="P:proteolysis"/>
    <property type="evidence" value="ECO:0007669"/>
    <property type="project" value="InterPro"/>
</dbReference>
<proteinExistence type="predicted"/>
<comment type="caution">
    <text evidence="1">The sequence shown here is derived from an EMBL/GenBank/DDBJ whole genome shotgun (WGS) entry which is preliminary data.</text>
</comment>
<dbReference type="Proteomes" id="UP001321473">
    <property type="component" value="Unassembled WGS sequence"/>
</dbReference>
<organism evidence="1 2">
    <name type="scientific">Amblyomma americanum</name>
    <name type="common">Lone star tick</name>
    <dbReference type="NCBI Taxonomy" id="6943"/>
    <lineage>
        <taxon>Eukaryota</taxon>
        <taxon>Metazoa</taxon>
        <taxon>Ecdysozoa</taxon>
        <taxon>Arthropoda</taxon>
        <taxon>Chelicerata</taxon>
        <taxon>Arachnida</taxon>
        <taxon>Acari</taxon>
        <taxon>Parasitiformes</taxon>
        <taxon>Ixodida</taxon>
        <taxon>Ixodoidea</taxon>
        <taxon>Ixodidae</taxon>
        <taxon>Amblyomminae</taxon>
        <taxon>Amblyomma</taxon>
    </lineage>
</organism>
<dbReference type="GO" id="GO:0004222">
    <property type="term" value="F:metalloendopeptidase activity"/>
    <property type="evidence" value="ECO:0007669"/>
    <property type="project" value="InterPro"/>
</dbReference>
<dbReference type="SUPFAM" id="SSF55486">
    <property type="entry name" value="Metalloproteases ('zincins'), catalytic domain"/>
    <property type="match status" value="1"/>
</dbReference>
<gene>
    <name evidence="1" type="ORF">V5799_017352</name>
</gene>
<dbReference type="EMBL" id="JARKHS020007796">
    <property type="protein sequence ID" value="KAK8781312.1"/>
    <property type="molecule type" value="Genomic_DNA"/>
</dbReference>
<keyword evidence="2" id="KW-1185">Reference proteome</keyword>
<evidence type="ECO:0000313" key="1">
    <source>
        <dbReference type="EMBL" id="KAK8781312.1"/>
    </source>
</evidence>
<reference evidence="1 2" key="1">
    <citation type="journal article" date="2023" name="Arcadia Sci">
        <title>De novo assembly of a long-read Amblyomma americanum tick genome.</title>
        <authorList>
            <person name="Chou S."/>
            <person name="Poskanzer K.E."/>
            <person name="Rollins M."/>
            <person name="Thuy-Boun P.S."/>
        </authorList>
    </citation>
    <scope>NUCLEOTIDE SEQUENCE [LARGE SCALE GENOMIC DNA]</scope>
    <source>
        <strain evidence="1">F_SG_1</strain>
        <tissue evidence="1">Salivary glands</tissue>
    </source>
</reference>
<sequence length="127" mass="14081">MLQAVGERGSRVDDTGSARDWWTDKTRQQMWQYVLCLRQVYLSGNAGGLAYSDADVWDELGSAVLGLQTAFEVALVNRPIADSVGGRGDTPSGPRQGPLSMSQRFFVRFCRGFCERLVYVALSLTRI</sequence>
<dbReference type="InterPro" id="IPR000718">
    <property type="entry name" value="Peptidase_M13"/>
</dbReference>
<accession>A0AAQ4F3K6</accession>
<name>A0AAQ4F3K6_AMBAM</name>
<dbReference type="Gene3D" id="3.40.390.10">
    <property type="entry name" value="Collagenase (Catalytic Domain)"/>
    <property type="match status" value="1"/>
</dbReference>
<protein>
    <submittedName>
        <fullName evidence="1">Uncharacterized protein</fullName>
    </submittedName>
</protein>
<dbReference type="AlphaFoldDB" id="A0AAQ4F3K6"/>
<dbReference type="PROSITE" id="PS51885">
    <property type="entry name" value="NEPRILYSIN"/>
    <property type="match status" value="1"/>
</dbReference>